<name>A0ABZ1SU60_9ACTN</name>
<reference evidence="1" key="1">
    <citation type="submission" date="2022-10" db="EMBL/GenBank/DDBJ databases">
        <title>The complete genomes of actinobacterial strains from the NBC collection.</title>
        <authorList>
            <person name="Joergensen T.S."/>
            <person name="Alvarez Arevalo M."/>
            <person name="Sterndorff E.B."/>
            <person name="Faurdal D."/>
            <person name="Vuksanovic O."/>
            <person name="Mourched A.-S."/>
            <person name="Charusanti P."/>
            <person name="Shaw S."/>
            <person name="Blin K."/>
            <person name="Weber T."/>
        </authorList>
    </citation>
    <scope>NUCLEOTIDE SEQUENCE</scope>
    <source>
        <strain evidence="1">NBC_00254</strain>
    </source>
</reference>
<evidence type="ECO:0000313" key="2">
    <source>
        <dbReference type="Proteomes" id="UP001432011"/>
    </source>
</evidence>
<dbReference type="Proteomes" id="UP001432011">
    <property type="component" value="Chromosome"/>
</dbReference>
<gene>
    <name evidence="1" type="ORF">OG913_05875</name>
</gene>
<accession>A0ABZ1SU60</accession>
<dbReference type="RefSeq" id="WP_147944268.1">
    <property type="nucleotide sequence ID" value="NZ_CP108085.1"/>
</dbReference>
<proteinExistence type="predicted"/>
<dbReference type="EMBL" id="CP108085">
    <property type="protein sequence ID" value="WUP76546.1"/>
    <property type="molecule type" value="Genomic_DNA"/>
</dbReference>
<keyword evidence="2" id="KW-1185">Reference proteome</keyword>
<organism evidence="1 2">
    <name type="scientific">Microbispora hainanensis</name>
    <dbReference type="NCBI Taxonomy" id="568844"/>
    <lineage>
        <taxon>Bacteria</taxon>
        <taxon>Bacillati</taxon>
        <taxon>Actinomycetota</taxon>
        <taxon>Actinomycetes</taxon>
        <taxon>Streptosporangiales</taxon>
        <taxon>Streptosporangiaceae</taxon>
        <taxon>Microbispora</taxon>
    </lineage>
</organism>
<protein>
    <submittedName>
        <fullName evidence="1">Uncharacterized protein</fullName>
    </submittedName>
</protein>
<evidence type="ECO:0000313" key="1">
    <source>
        <dbReference type="EMBL" id="WUP76546.1"/>
    </source>
</evidence>
<sequence length="283" mass="31270">MQAVQLLFGQMSEELDQTESAELQSELIAARAAKNPEERAAAAWRILDIVEGHPRLRGLLRAELLRQRERMADPGPPHLLVDAVLEEIRQSEEDRPDSSQRRHDWLAQVLGDAFVLDPLDGGSDERTVTLRPGGLGGGTSRKLANFRIVPDRLVNVVMGAVMTAVTGPNPLTVAFAVWSVVHLLYGSVRRELGEDQATVLWGLLVALAAGSTTDAATVIKVVNKERRRSGLEPLPPIRVRGLLHELADNRVIRQNGERIELKEHIVVRCDRAPGWTTADRILE</sequence>